<proteinExistence type="predicted"/>
<feature type="transmembrane region" description="Helical" evidence="1">
    <location>
        <begin position="65"/>
        <end position="84"/>
    </location>
</feature>
<reference evidence="2 3" key="1">
    <citation type="journal article" date="1993" name="J. Dent. Res.">
        <title>The isolation and characterization of milleri group streptococci from dental periapical abscesses.</title>
        <authorList>
            <person name="Fisher L.E."/>
            <person name="Russell R.R."/>
        </authorList>
    </citation>
    <scope>NUCLEOTIDE SEQUENCE [LARGE SCALE GENOMIC DNA]</scope>
    <source>
        <strain evidence="2 3">OUP21</strain>
    </source>
</reference>
<accession>A0A2T0G5N1</accession>
<protein>
    <submittedName>
        <fullName evidence="2">Uncharacterized protein</fullName>
    </submittedName>
</protein>
<sequence length="113" mass="13117">MKRDIPFLAVLLFFYLLFYGIVYVIPMDELLRKGLVVNNVLIYSPLATFLVAVVYAGLYGFSCRFLLLATLMFFVTILTFEEWILLYHAAYFICLLLGTLLGYGIFCWRKTSK</sequence>
<feature type="transmembrane region" description="Helical" evidence="1">
    <location>
        <begin position="40"/>
        <end position="58"/>
    </location>
</feature>
<dbReference type="Proteomes" id="UP000238573">
    <property type="component" value="Unassembled WGS sequence"/>
</dbReference>
<evidence type="ECO:0000313" key="2">
    <source>
        <dbReference type="EMBL" id="PRT71366.1"/>
    </source>
</evidence>
<dbReference type="RefSeq" id="WP_106384148.1">
    <property type="nucleotide sequence ID" value="NZ_JAQDWJ010000001.1"/>
</dbReference>
<feature type="transmembrane region" description="Helical" evidence="1">
    <location>
        <begin position="90"/>
        <end position="108"/>
    </location>
</feature>
<keyword evidence="1" id="KW-0472">Membrane</keyword>
<evidence type="ECO:0000256" key="1">
    <source>
        <dbReference type="SAM" id="Phobius"/>
    </source>
</evidence>
<keyword evidence="1" id="KW-1133">Transmembrane helix</keyword>
<dbReference type="EMBL" id="PVSZ01000008">
    <property type="protein sequence ID" value="PRT71366.1"/>
    <property type="molecule type" value="Genomic_DNA"/>
</dbReference>
<feature type="transmembrane region" description="Helical" evidence="1">
    <location>
        <begin position="7"/>
        <end position="25"/>
    </location>
</feature>
<dbReference type="AlphaFoldDB" id="A0A2T0G5N1"/>
<keyword evidence="1" id="KW-0812">Transmembrane</keyword>
<gene>
    <name evidence="2" type="ORF">C6A27_03900</name>
</gene>
<name>A0A2T0G5N1_STRAP</name>
<comment type="caution">
    <text evidence="2">The sequence shown here is derived from an EMBL/GenBank/DDBJ whole genome shotgun (WGS) entry which is preliminary data.</text>
</comment>
<organism evidence="2 3">
    <name type="scientific">Streptococcus anginosus</name>
    <dbReference type="NCBI Taxonomy" id="1328"/>
    <lineage>
        <taxon>Bacteria</taxon>
        <taxon>Bacillati</taxon>
        <taxon>Bacillota</taxon>
        <taxon>Bacilli</taxon>
        <taxon>Lactobacillales</taxon>
        <taxon>Streptococcaceae</taxon>
        <taxon>Streptococcus</taxon>
        <taxon>Streptococcus anginosus group</taxon>
    </lineage>
</organism>
<evidence type="ECO:0000313" key="3">
    <source>
        <dbReference type="Proteomes" id="UP000238573"/>
    </source>
</evidence>